<evidence type="ECO:0000313" key="5">
    <source>
        <dbReference type="EMBL" id="WPR90486.1"/>
    </source>
</evidence>
<sequence length="332" mass="35175">MRLVTYRAAAEERPAAVVSVAGEDRLLDLSRIAARVQDILADGALFARARAAVETTDAAALPPVASVALAAPVRPGKILCLGYNYRGHVPDGVDPTANDPEWPDVFVKTPNTLGGPADSVVIPPDATDVDYEGELAVVIGRRAQRVPIEDALDHVGGYAILNDVSDRAWQRRQSQWALGKCSDGFAPLGPWVVTPDEVPDPQDLLVEVVRDGVVTVSQSTSTTIFSVAFVIHHLSQVLTLEPGDVVSTGTPQKLSAAQEAHRPLAAGDAVTVRISRIGELTTRFVASPDPVVERARNERDETPRPSLRPHGVASSGAGAPFARRPASLEAPA</sequence>
<dbReference type="Proteomes" id="UP001323798">
    <property type="component" value="Chromosome"/>
</dbReference>
<dbReference type="RefSeq" id="WP_320943198.1">
    <property type="nucleotide sequence ID" value="NZ_BAABEU010000011.1"/>
</dbReference>
<protein>
    <submittedName>
        <fullName evidence="5">Fumarylacetoacetate hydrolase family protein</fullName>
    </submittedName>
</protein>
<name>A0ABZ0SQA1_9MICO</name>
<dbReference type="InterPro" id="IPR036663">
    <property type="entry name" value="Fumarylacetoacetase_C_sf"/>
</dbReference>
<dbReference type="InterPro" id="IPR011234">
    <property type="entry name" value="Fumarylacetoacetase-like_C"/>
</dbReference>
<feature type="compositionally biased region" description="Basic and acidic residues" evidence="3">
    <location>
        <begin position="291"/>
        <end position="303"/>
    </location>
</feature>
<evidence type="ECO:0000256" key="2">
    <source>
        <dbReference type="ARBA" id="ARBA00022723"/>
    </source>
</evidence>
<keyword evidence="6" id="KW-1185">Reference proteome</keyword>
<evidence type="ECO:0000313" key="6">
    <source>
        <dbReference type="Proteomes" id="UP001323798"/>
    </source>
</evidence>
<dbReference type="SUPFAM" id="SSF56529">
    <property type="entry name" value="FAH"/>
    <property type="match status" value="1"/>
</dbReference>
<dbReference type="PANTHER" id="PTHR42796:SF4">
    <property type="entry name" value="FUMARYLACETOACETATE HYDROLASE DOMAIN-CONTAINING PROTEIN 2A"/>
    <property type="match status" value="1"/>
</dbReference>
<gene>
    <name evidence="5" type="ORF">SM116_04120</name>
</gene>
<evidence type="ECO:0000256" key="3">
    <source>
        <dbReference type="SAM" id="MobiDB-lite"/>
    </source>
</evidence>
<dbReference type="Pfam" id="PF01557">
    <property type="entry name" value="FAA_hydrolase"/>
    <property type="match status" value="1"/>
</dbReference>
<dbReference type="Gene3D" id="3.90.850.10">
    <property type="entry name" value="Fumarylacetoacetase-like, C-terminal domain"/>
    <property type="match status" value="1"/>
</dbReference>
<dbReference type="EMBL" id="CP139368">
    <property type="protein sequence ID" value="WPR90486.1"/>
    <property type="molecule type" value="Genomic_DNA"/>
</dbReference>
<reference evidence="5 6" key="1">
    <citation type="submission" date="2023-11" db="EMBL/GenBank/DDBJ databases">
        <title>Genome sequence of Microbacterium rhizosphaerae KACC 19337.</title>
        <authorList>
            <person name="Choi H."/>
            <person name="Kim S."/>
            <person name="Kim Y."/>
            <person name="Kwon S.-W."/>
            <person name="Heo J."/>
        </authorList>
    </citation>
    <scope>NUCLEOTIDE SEQUENCE [LARGE SCALE GENOMIC DNA]</scope>
    <source>
        <strain evidence="5 6">KACC 19337</strain>
    </source>
</reference>
<organism evidence="5 6">
    <name type="scientific">Microbacterium rhizosphaerae</name>
    <dbReference type="NCBI Taxonomy" id="1678237"/>
    <lineage>
        <taxon>Bacteria</taxon>
        <taxon>Bacillati</taxon>
        <taxon>Actinomycetota</taxon>
        <taxon>Actinomycetes</taxon>
        <taxon>Micrococcales</taxon>
        <taxon>Microbacteriaceae</taxon>
        <taxon>Microbacterium</taxon>
    </lineage>
</organism>
<dbReference type="InterPro" id="IPR051121">
    <property type="entry name" value="FAH"/>
</dbReference>
<comment type="similarity">
    <text evidence="1">Belongs to the FAH family.</text>
</comment>
<evidence type="ECO:0000259" key="4">
    <source>
        <dbReference type="Pfam" id="PF01557"/>
    </source>
</evidence>
<accession>A0ABZ0SQA1</accession>
<dbReference type="GO" id="GO:0016787">
    <property type="term" value="F:hydrolase activity"/>
    <property type="evidence" value="ECO:0007669"/>
    <property type="project" value="UniProtKB-KW"/>
</dbReference>
<keyword evidence="2" id="KW-0479">Metal-binding</keyword>
<dbReference type="PANTHER" id="PTHR42796">
    <property type="entry name" value="FUMARYLACETOACETATE HYDROLASE DOMAIN-CONTAINING PROTEIN 2A-RELATED"/>
    <property type="match status" value="1"/>
</dbReference>
<keyword evidence="5" id="KW-0378">Hydrolase</keyword>
<evidence type="ECO:0000256" key="1">
    <source>
        <dbReference type="ARBA" id="ARBA00010211"/>
    </source>
</evidence>
<feature type="region of interest" description="Disordered" evidence="3">
    <location>
        <begin position="289"/>
        <end position="332"/>
    </location>
</feature>
<feature type="domain" description="Fumarylacetoacetase-like C-terminal" evidence="4">
    <location>
        <begin position="77"/>
        <end position="284"/>
    </location>
</feature>
<proteinExistence type="inferred from homology"/>